<dbReference type="OrthoDB" id="4413502at2"/>
<evidence type="ECO:0008006" key="3">
    <source>
        <dbReference type="Google" id="ProtNLM"/>
    </source>
</evidence>
<dbReference type="Proteomes" id="UP000031524">
    <property type="component" value="Chromosome"/>
</dbReference>
<accession>A0A0B5D226</accession>
<evidence type="ECO:0000313" key="2">
    <source>
        <dbReference type="Proteomes" id="UP000031524"/>
    </source>
</evidence>
<dbReference type="EMBL" id="CP005286">
    <property type="protein sequence ID" value="AJE32726.1"/>
    <property type="molecule type" value="Genomic_DNA"/>
</dbReference>
<dbReference type="KEGG" id="chm:B842_04365"/>
<dbReference type="PROSITE" id="PS51257">
    <property type="entry name" value="PROKAR_LIPOPROTEIN"/>
    <property type="match status" value="1"/>
</dbReference>
<name>A0A0B5D226_9CORY</name>
<dbReference type="RefSeq" id="WP_052437737.1">
    <property type="nucleotide sequence ID" value="NZ_BCSU01000018.1"/>
</dbReference>
<organism evidence="1 2">
    <name type="scientific">Corynebacterium humireducens NBRC 106098 = DSM 45392</name>
    <dbReference type="NCBI Taxonomy" id="1223515"/>
    <lineage>
        <taxon>Bacteria</taxon>
        <taxon>Bacillati</taxon>
        <taxon>Actinomycetota</taxon>
        <taxon>Actinomycetes</taxon>
        <taxon>Mycobacteriales</taxon>
        <taxon>Corynebacteriaceae</taxon>
        <taxon>Corynebacterium</taxon>
    </lineage>
</organism>
<sequence>MIFPRHTRALSILGLGVLISACSPPNEQPSDLKVDTATEFVAAPTSPARVTGTPVDPASLPGFIDCVGSPELRPGRLALACADNNDRLIDITWDEWTASSASGTATRETNDCDPSCARGTFERTRGVEVELSEPVHSPQGLVFTRLVVDGDDIIL</sequence>
<protein>
    <recommendedName>
        <fullName evidence="3">Secreted protein</fullName>
    </recommendedName>
</protein>
<reference evidence="1 2" key="1">
    <citation type="submission" date="2013-04" db="EMBL/GenBank/DDBJ databases">
        <title>Complete genome sequence of Corynebacterium humireducens DSM 45392(T), isolated from a wastewater-fed microbial fuel cell.</title>
        <authorList>
            <person name="Ruckert C."/>
            <person name="Albersmeier A."/>
            <person name="Kalinowski J."/>
        </authorList>
    </citation>
    <scope>NUCLEOTIDE SEQUENCE [LARGE SCALE GENOMIC DNA]</scope>
    <source>
        <strain evidence="2">MFC-5</strain>
    </source>
</reference>
<gene>
    <name evidence="1" type="ORF">B842_04365</name>
</gene>
<dbReference type="HOGENOM" id="CLU_114866_0_0_11"/>
<evidence type="ECO:0000313" key="1">
    <source>
        <dbReference type="EMBL" id="AJE32726.1"/>
    </source>
</evidence>
<proteinExistence type="predicted"/>
<dbReference type="AlphaFoldDB" id="A0A0B5D226"/>
<dbReference type="STRING" id="1223515.B842_04365"/>
<keyword evidence="2" id="KW-1185">Reference proteome</keyword>